<gene>
    <name evidence="6" type="ORF">SAMN04489726_2225</name>
</gene>
<reference evidence="6 7" key="1">
    <citation type="submission" date="2016-10" db="EMBL/GenBank/DDBJ databases">
        <authorList>
            <person name="de Groot N.N."/>
        </authorList>
    </citation>
    <scope>NUCLEOTIDE SEQUENCE [LARGE SCALE GENOMIC DNA]</scope>
    <source>
        <strain evidence="6 7">DSM 44149</strain>
    </source>
</reference>
<dbReference type="InterPro" id="IPR050426">
    <property type="entry name" value="Glycosyltransferase_28"/>
</dbReference>
<accession>A0A1G9U7X7</accession>
<evidence type="ECO:0000256" key="2">
    <source>
        <dbReference type="ARBA" id="ARBA00022676"/>
    </source>
</evidence>
<evidence type="ECO:0000313" key="7">
    <source>
        <dbReference type="Proteomes" id="UP000183376"/>
    </source>
</evidence>
<dbReference type="InterPro" id="IPR048284">
    <property type="entry name" value="EryCIII-like_N"/>
</dbReference>
<protein>
    <submittedName>
        <fullName evidence="6">UDP:flavonoid glycosyltransferase YjiC, YdhE family</fullName>
    </submittedName>
</protein>
<proteinExistence type="inferred from homology"/>
<dbReference type="Pfam" id="PF06722">
    <property type="entry name" value="EryCIII-like_C"/>
    <property type="match status" value="1"/>
</dbReference>
<dbReference type="InterPro" id="IPR010610">
    <property type="entry name" value="EryCIII-like_C"/>
</dbReference>
<dbReference type="Pfam" id="PF21036">
    <property type="entry name" value="EryCIII-like_N"/>
    <property type="match status" value="1"/>
</dbReference>
<dbReference type="Proteomes" id="UP000183376">
    <property type="component" value="Chromosome I"/>
</dbReference>
<dbReference type="GO" id="GO:0008194">
    <property type="term" value="F:UDP-glycosyltransferase activity"/>
    <property type="evidence" value="ECO:0007669"/>
    <property type="project" value="InterPro"/>
</dbReference>
<dbReference type="GO" id="GO:0016758">
    <property type="term" value="F:hexosyltransferase activity"/>
    <property type="evidence" value="ECO:0007669"/>
    <property type="project" value="UniProtKB-ARBA"/>
</dbReference>
<dbReference type="AlphaFoldDB" id="A0A1G9U7X7"/>
<comment type="similarity">
    <text evidence="1">Belongs to the glycosyltransferase 28 family.</text>
</comment>
<dbReference type="STRING" id="211114.SAMN04489726_2225"/>
<dbReference type="CDD" id="cd03784">
    <property type="entry name" value="GT1_Gtf-like"/>
    <property type="match status" value="1"/>
</dbReference>
<dbReference type="PANTHER" id="PTHR48050:SF13">
    <property type="entry name" value="STEROL 3-BETA-GLUCOSYLTRANSFERASE UGT80A2"/>
    <property type="match status" value="1"/>
</dbReference>
<dbReference type="EMBL" id="LT629701">
    <property type="protein sequence ID" value="SDM55655.1"/>
    <property type="molecule type" value="Genomic_DNA"/>
</dbReference>
<name>A0A1G9U7X7_ALLAB</name>
<keyword evidence="7" id="KW-1185">Reference proteome</keyword>
<sequence>MLISTWAWRSHYYPLVPLTWGLLAAGHEVRVATQPALVQAVTATGAPAVAVGRDLDFTKDFAGMFGGVADEEPGQDGMAAAVTADGGAVRYAEAVVDDLVAFGRVFRPDVLVHEPFNLAGAVAAQALGVPVVKHLWAADFSETIPVEEAVATGDLVRRFGLDRLRTDSDLVLDPCPPAMQFPGGRSPRQPIRFVPYNGTAEVPDWLLAPPSRPRVCVTWGTLMSEMDDDRVFLAPRVAKALSELDVEVVVTTDPRAHAKFAGLPDTVHIAQKPLALHLLLPSCVAVVHQGGAGTTMTALAAGVPQLVLPTVGDQRFNANQLAATGAGALGSVDKVAEQIAGLLTDDATSAAAAELARENAERPTPGQIAAELPRLLA</sequence>
<dbReference type="SUPFAM" id="SSF53756">
    <property type="entry name" value="UDP-Glycosyltransferase/glycogen phosphorylase"/>
    <property type="match status" value="1"/>
</dbReference>
<dbReference type="Gene3D" id="3.40.50.2000">
    <property type="entry name" value="Glycogen Phosphorylase B"/>
    <property type="match status" value="2"/>
</dbReference>
<dbReference type="PANTHER" id="PTHR48050">
    <property type="entry name" value="STEROL 3-BETA-GLUCOSYLTRANSFERASE"/>
    <property type="match status" value="1"/>
</dbReference>
<feature type="domain" description="Erythromycin biosynthesis protein CIII-like C-terminal" evidence="4">
    <location>
        <begin position="238"/>
        <end position="372"/>
    </location>
</feature>
<keyword evidence="2" id="KW-0328">Glycosyltransferase</keyword>
<evidence type="ECO:0000259" key="4">
    <source>
        <dbReference type="Pfam" id="PF06722"/>
    </source>
</evidence>
<evidence type="ECO:0000256" key="3">
    <source>
        <dbReference type="ARBA" id="ARBA00022679"/>
    </source>
</evidence>
<evidence type="ECO:0000313" key="6">
    <source>
        <dbReference type="EMBL" id="SDM55655.1"/>
    </source>
</evidence>
<evidence type="ECO:0000256" key="1">
    <source>
        <dbReference type="ARBA" id="ARBA00006962"/>
    </source>
</evidence>
<dbReference type="GO" id="GO:0017000">
    <property type="term" value="P:antibiotic biosynthetic process"/>
    <property type="evidence" value="ECO:0007669"/>
    <property type="project" value="UniProtKB-ARBA"/>
</dbReference>
<dbReference type="eggNOG" id="COG1819">
    <property type="taxonomic scope" value="Bacteria"/>
</dbReference>
<evidence type="ECO:0000259" key="5">
    <source>
        <dbReference type="Pfam" id="PF21036"/>
    </source>
</evidence>
<keyword evidence="3 6" id="KW-0808">Transferase</keyword>
<organism evidence="6 7">
    <name type="scientific">Allokutzneria albata</name>
    <name type="common">Kibdelosporangium albatum</name>
    <dbReference type="NCBI Taxonomy" id="211114"/>
    <lineage>
        <taxon>Bacteria</taxon>
        <taxon>Bacillati</taxon>
        <taxon>Actinomycetota</taxon>
        <taxon>Actinomycetes</taxon>
        <taxon>Pseudonocardiales</taxon>
        <taxon>Pseudonocardiaceae</taxon>
        <taxon>Allokutzneria</taxon>
    </lineage>
</organism>
<dbReference type="InterPro" id="IPR002213">
    <property type="entry name" value="UDP_glucos_trans"/>
</dbReference>
<feature type="domain" description="Erythromycin biosynthesis protein CIII-like N-terminal" evidence="5">
    <location>
        <begin position="20"/>
        <end position="220"/>
    </location>
</feature>